<dbReference type="AlphaFoldDB" id="A0A1I8B031"/>
<dbReference type="Gene3D" id="2.170.260.10">
    <property type="entry name" value="paz domain"/>
    <property type="match status" value="1"/>
</dbReference>
<dbReference type="SUPFAM" id="SSF101690">
    <property type="entry name" value="PAZ domain"/>
    <property type="match status" value="1"/>
</dbReference>
<dbReference type="Proteomes" id="UP000095281">
    <property type="component" value="Unplaced"/>
</dbReference>
<dbReference type="PANTHER" id="PTHR22891">
    <property type="entry name" value="EUKARYOTIC TRANSLATION INITIATION FACTOR 2C"/>
    <property type="match status" value="1"/>
</dbReference>
<dbReference type="InterPro" id="IPR003100">
    <property type="entry name" value="PAZ_dom"/>
</dbReference>
<sequence length="165" mass="18817">MNLVVCQLPVYDGKKNLYTKEALLFGQERIELDVVMRDSAVDRKFRVALKPCSLQALEDAMAGLGRSFFSLTVSGGVGLVGGREVCFCTAFYRKMPVINFMAEVLELPMQALNDRRNLSDLQRVKFTKEIRGLKIEITHCGQMRRKYRVCNVTRKPAQTQTFIFL</sequence>
<reference evidence="3" key="1">
    <citation type="submission" date="2016-11" db="UniProtKB">
        <authorList>
            <consortium name="WormBaseParasite"/>
        </authorList>
    </citation>
    <scope>IDENTIFICATION</scope>
</reference>
<dbReference type="PROSITE" id="PS50821">
    <property type="entry name" value="PAZ"/>
    <property type="match status" value="1"/>
</dbReference>
<evidence type="ECO:0000259" key="1">
    <source>
        <dbReference type="PROSITE" id="PS50821"/>
    </source>
</evidence>
<dbReference type="CDD" id="cd02846">
    <property type="entry name" value="PAZ_argonaute_like"/>
    <property type="match status" value="1"/>
</dbReference>
<dbReference type="GO" id="GO:0003723">
    <property type="term" value="F:RNA binding"/>
    <property type="evidence" value="ECO:0007669"/>
    <property type="project" value="InterPro"/>
</dbReference>
<proteinExistence type="predicted"/>
<evidence type="ECO:0000313" key="3">
    <source>
        <dbReference type="WBParaSite" id="MhA1_Contig1156.frz3.fgene1"/>
    </source>
</evidence>
<name>A0A1I8B031_MELHA</name>
<evidence type="ECO:0000313" key="2">
    <source>
        <dbReference type="Proteomes" id="UP000095281"/>
    </source>
</evidence>
<keyword evidence="2" id="KW-1185">Reference proteome</keyword>
<dbReference type="WBParaSite" id="MhA1_Contig1156.frz3.fgene1">
    <property type="protein sequence ID" value="MhA1_Contig1156.frz3.fgene1"/>
    <property type="gene ID" value="MhA1_Contig1156.frz3.fgene1"/>
</dbReference>
<dbReference type="InterPro" id="IPR036085">
    <property type="entry name" value="PAZ_dom_sf"/>
</dbReference>
<feature type="domain" description="PAZ" evidence="1">
    <location>
        <begin position="96"/>
        <end position="165"/>
    </location>
</feature>
<protein>
    <submittedName>
        <fullName evidence="3">PAZ domain-containing protein</fullName>
    </submittedName>
</protein>
<organism evidence="2 3">
    <name type="scientific">Meloidogyne hapla</name>
    <name type="common">Root-knot nematode worm</name>
    <dbReference type="NCBI Taxonomy" id="6305"/>
    <lineage>
        <taxon>Eukaryota</taxon>
        <taxon>Metazoa</taxon>
        <taxon>Ecdysozoa</taxon>
        <taxon>Nematoda</taxon>
        <taxon>Chromadorea</taxon>
        <taxon>Rhabditida</taxon>
        <taxon>Tylenchina</taxon>
        <taxon>Tylenchomorpha</taxon>
        <taxon>Tylenchoidea</taxon>
        <taxon>Meloidogynidae</taxon>
        <taxon>Meloidogyninae</taxon>
        <taxon>Meloidogyne</taxon>
    </lineage>
</organism>
<accession>A0A1I8B031</accession>